<comment type="subcellular location">
    <subcellularLocation>
        <location evidence="2">Mitochondrion</location>
    </subcellularLocation>
</comment>
<comment type="cofactor">
    <cofactor evidence="1 7">
        <name>thiamine diphosphate</name>
        <dbReference type="ChEBI" id="CHEBI:58937"/>
    </cofactor>
</comment>
<dbReference type="GO" id="GO:0006086">
    <property type="term" value="P:pyruvate decarboxylation to acetyl-CoA"/>
    <property type="evidence" value="ECO:0007669"/>
    <property type="project" value="InterPro"/>
</dbReference>
<dbReference type="WBParaSite" id="ASIM_0001327301-mRNA-1">
    <property type="protein sequence ID" value="ASIM_0001327301-mRNA-1"/>
    <property type="gene ID" value="ASIM_0001327301"/>
</dbReference>
<dbReference type="Proteomes" id="UP000267096">
    <property type="component" value="Unassembled WGS sequence"/>
</dbReference>
<feature type="domain" description="Transketolase-like pyrimidine-binding" evidence="8">
    <location>
        <begin position="37"/>
        <end position="212"/>
    </location>
</feature>
<dbReference type="InterPro" id="IPR005475">
    <property type="entry name" value="Transketolase-like_Pyr-bd"/>
</dbReference>
<dbReference type="SUPFAM" id="SSF52922">
    <property type="entry name" value="TK C-terminal domain-like"/>
    <property type="match status" value="1"/>
</dbReference>
<dbReference type="InterPro" id="IPR029061">
    <property type="entry name" value="THDP-binding"/>
</dbReference>
<dbReference type="FunFam" id="3.40.50.920:FF:000001">
    <property type="entry name" value="Pyruvate dehydrogenase E1 beta subunit"/>
    <property type="match status" value="1"/>
</dbReference>
<name>A0A0M3JXY6_ANISI</name>
<evidence type="ECO:0000256" key="1">
    <source>
        <dbReference type="ARBA" id="ARBA00001964"/>
    </source>
</evidence>
<dbReference type="NCBIfam" id="NF008854">
    <property type="entry name" value="PRK11892.1"/>
    <property type="match status" value="1"/>
</dbReference>
<dbReference type="InterPro" id="IPR027110">
    <property type="entry name" value="PDHB_mito-type"/>
</dbReference>
<dbReference type="SMART" id="SM00861">
    <property type="entry name" value="Transket_pyr"/>
    <property type="match status" value="1"/>
</dbReference>
<dbReference type="FunFam" id="3.40.50.970:FF:000001">
    <property type="entry name" value="Pyruvate dehydrogenase E1 beta subunit"/>
    <property type="match status" value="1"/>
</dbReference>
<comment type="function">
    <text evidence="7">The pyruvate dehydrogenase complex catalyzes the overall conversion of pyruvate to acetyl-CoA and CO2.</text>
</comment>
<dbReference type="OrthoDB" id="10266385at2759"/>
<evidence type="ECO:0000313" key="11">
    <source>
        <dbReference type="WBParaSite" id="ASIM_0001327301-mRNA-1"/>
    </source>
</evidence>
<dbReference type="GO" id="GO:0004739">
    <property type="term" value="F:pyruvate dehydrogenase (acetyl-transferring) activity"/>
    <property type="evidence" value="ECO:0007669"/>
    <property type="project" value="UniProtKB-UniRule"/>
</dbReference>
<evidence type="ECO:0000313" key="9">
    <source>
        <dbReference type="EMBL" id="VDK47970.1"/>
    </source>
</evidence>
<reference evidence="11" key="1">
    <citation type="submission" date="2017-02" db="UniProtKB">
        <authorList>
            <consortium name="WormBaseParasite"/>
        </authorList>
    </citation>
    <scope>IDENTIFICATION</scope>
</reference>
<evidence type="ECO:0000313" key="10">
    <source>
        <dbReference type="Proteomes" id="UP000267096"/>
    </source>
</evidence>
<sequence length="364" mass="39404">MAFNGSMMRLLGGGRLVNLGVAAEQSVRRLATGTLNVTVRDALNAALDEEIARDERVFLIGEEVAQYDGAYKISKGLWKKYGDHRVWDTPITEMGMAGLSVGAAMNGLRPICEFMSFNFSMQGIDHIINSAAKAHYMTAGKYHVPIVFRGANGAAVGVAQQHSQDFCAWFMNVPGLKVVVPYDCEDARGLLKSAVRDDNPVVCLENEILYGMKFPVSPEAQSPDFLIPFGKAKIQRPGKDITIVSVGIGVDISLKGAEELSKAGIDCEVINLRTLRPLDFATVKESVMKTNHLVTVECGWPNCGVGAEISARVSESDAFGFLDAPILRVTGVDVPMPYAAPLEAAALPRPQDVVTMVKRCLNKQ</sequence>
<comment type="catalytic activity">
    <reaction evidence="7">
        <text>N(6)-[(R)-lipoyl]-L-lysyl-[protein] + pyruvate + H(+) = N(6)-[(R)-S(8)-acetyldihydrolipoyl]-L-lysyl-[protein] + CO2</text>
        <dbReference type="Rhea" id="RHEA:19189"/>
        <dbReference type="Rhea" id="RHEA-COMP:10474"/>
        <dbReference type="Rhea" id="RHEA-COMP:10478"/>
        <dbReference type="ChEBI" id="CHEBI:15361"/>
        <dbReference type="ChEBI" id="CHEBI:15378"/>
        <dbReference type="ChEBI" id="CHEBI:16526"/>
        <dbReference type="ChEBI" id="CHEBI:83099"/>
        <dbReference type="ChEBI" id="CHEBI:83111"/>
        <dbReference type="EC" id="1.2.4.1"/>
    </reaction>
</comment>
<dbReference type="InterPro" id="IPR033248">
    <property type="entry name" value="Transketolase_C"/>
</dbReference>
<dbReference type="EMBL" id="UYRR01031235">
    <property type="protein sequence ID" value="VDK47970.1"/>
    <property type="molecule type" value="Genomic_DNA"/>
</dbReference>
<dbReference type="GO" id="GO:0005739">
    <property type="term" value="C:mitochondrion"/>
    <property type="evidence" value="ECO:0007669"/>
    <property type="project" value="UniProtKB-SubCell"/>
</dbReference>
<evidence type="ECO:0000256" key="4">
    <source>
        <dbReference type="ARBA" id="ARBA00023052"/>
    </source>
</evidence>
<evidence type="ECO:0000256" key="7">
    <source>
        <dbReference type="RuleBase" id="RU364074"/>
    </source>
</evidence>
<evidence type="ECO:0000256" key="6">
    <source>
        <dbReference type="ARBA" id="ARBA00023317"/>
    </source>
</evidence>
<protein>
    <recommendedName>
        <fullName evidence="7">Pyruvate dehydrogenase E1 component subunit beta</fullName>
        <ecNumber evidence="7">1.2.4.1</ecNumber>
    </recommendedName>
</protein>
<accession>A0A0M3JXY6</accession>
<dbReference type="Pfam" id="PF02779">
    <property type="entry name" value="Transket_pyr"/>
    <property type="match status" value="1"/>
</dbReference>
<dbReference type="InterPro" id="IPR009014">
    <property type="entry name" value="Transketo_C/PFOR_II"/>
</dbReference>
<dbReference type="Pfam" id="PF02780">
    <property type="entry name" value="Transketolase_C"/>
    <property type="match status" value="1"/>
</dbReference>
<dbReference type="Gene3D" id="3.40.50.920">
    <property type="match status" value="1"/>
</dbReference>
<evidence type="ECO:0000256" key="5">
    <source>
        <dbReference type="ARBA" id="ARBA00023128"/>
    </source>
</evidence>
<gene>
    <name evidence="9" type="ORF">ASIM_LOCUS12701</name>
</gene>
<dbReference type="SUPFAM" id="SSF52518">
    <property type="entry name" value="Thiamin diphosphate-binding fold (THDP-binding)"/>
    <property type="match status" value="1"/>
</dbReference>
<evidence type="ECO:0000259" key="8">
    <source>
        <dbReference type="SMART" id="SM00861"/>
    </source>
</evidence>
<evidence type="ECO:0000256" key="3">
    <source>
        <dbReference type="ARBA" id="ARBA00023002"/>
    </source>
</evidence>
<proteinExistence type="predicted"/>
<keyword evidence="10" id="KW-1185">Reference proteome</keyword>
<evidence type="ECO:0000256" key="2">
    <source>
        <dbReference type="ARBA" id="ARBA00004173"/>
    </source>
</evidence>
<dbReference type="AlphaFoldDB" id="A0A0M3JXY6"/>
<keyword evidence="3 7" id="KW-0560">Oxidoreductase</keyword>
<dbReference type="NCBIfam" id="NF006667">
    <property type="entry name" value="PRK09212.1"/>
    <property type="match status" value="1"/>
</dbReference>
<keyword evidence="6 7" id="KW-0670">Pyruvate</keyword>
<keyword evidence="5" id="KW-0496">Mitochondrion</keyword>
<organism evidence="11">
    <name type="scientific">Anisakis simplex</name>
    <name type="common">Herring worm</name>
    <dbReference type="NCBI Taxonomy" id="6269"/>
    <lineage>
        <taxon>Eukaryota</taxon>
        <taxon>Metazoa</taxon>
        <taxon>Ecdysozoa</taxon>
        <taxon>Nematoda</taxon>
        <taxon>Chromadorea</taxon>
        <taxon>Rhabditida</taxon>
        <taxon>Spirurina</taxon>
        <taxon>Ascaridomorpha</taxon>
        <taxon>Ascaridoidea</taxon>
        <taxon>Anisakidae</taxon>
        <taxon>Anisakis</taxon>
        <taxon>Anisakis simplex complex</taxon>
    </lineage>
</organism>
<keyword evidence="4 7" id="KW-0786">Thiamine pyrophosphate</keyword>
<dbReference type="PANTHER" id="PTHR11624:SF96">
    <property type="entry name" value="PYRUVATE DEHYDROGENASE E1 COMPONENT SUBUNIT BETA, MITOCHONDRIAL"/>
    <property type="match status" value="1"/>
</dbReference>
<reference evidence="9 10" key="2">
    <citation type="submission" date="2018-11" db="EMBL/GenBank/DDBJ databases">
        <authorList>
            <consortium name="Pathogen Informatics"/>
        </authorList>
    </citation>
    <scope>NUCLEOTIDE SEQUENCE [LARGE SCALE GENOMIC DNA]</scope>
</reference>
<dbReference type="EC" id="1.2.4.1" evidence="7"/>
<dbReference type="CDD" id="cd07036">
    <property type="entry name" value="TPP_PYR_E1-PDHc-beta_like"/>
    <property type="match status" value="1"/>
</dbReference>
<dbReference type="PANTHER" id="PTHR11624">
    <property type="entry name" value="DEHYDROGENASE RELATED"/>
    <property type="match status" value="1"/>
</dbReference>
<dbReference type="Gene3D" id="3.40.50.970">
    <property type="match status" value="1"/>
</dbReference>